<evidence type="ECO:0000256" key="1">
    <source>
        <dbReference type="ARBA" id="ARBA00001273"/>
    </source>
</evidence>
<dbReference type="SUPFAM" id="SSF56655">
    <property type="entry name" value="Carbohydrate phosphatase"/>
    <property type="match status" value="1"/>
</dbReference>
<dbReference type="GO" id="GO:0046872">
    <property type="term" value="F:metal ion binding"/>
    <property type="evidence" value="ECO:0007669"/>
    <property type="project" value="UniProtKB-KW"/>
</dbReference>
<evidence type="ECO:0000256" key="2">
    <source>
        <dbReference type="ARBA" id="ARBA00008989"/>
    </source>
</evidence>
<dbReference type="GO" id="GO:0042132">
    <property type="term" value="F:fructose 1,6-bisphosphate 1-phosphatase activity"/>
    <property type="evidence" value="ECO:0007669"/>
    <property type="project" value="UniProtKB-EC"/>
</dbReference>
<dbReference type="EMBL" id="LCAG01000004">
    <property type="protein sequence ID" value="KKR87468.1"/>
    <property type="molecule type" value="Genomic_DNA"/>
</dbReference>
<protein>
    <recommendedName>
        <fullName evidence="3">fructose-bisphosphatase</fullName>
        <ecNumber evidence="3">3.1.3.11</ecNumber>
    </recommendedName>
</protein>
<dbReference type="InterPro" id="IPR004464">
    <property type="entry name" value="FBPase_class-2/SBPase"/>
</dbReference>
<sequence>MALEQRTGQGVKPPDILIPRTELYPERELVVAHSLRAVQAAAISAHNNIFVLVGSEPEQTNLPPEEKFRREEIIDNDATKFFIRSLESAPFLFIGIDAEGAKEAQEGKAGIIMDLAIGTYGSGEKMVCFVVDVVEGTTAATHGRPNAWSIMAVAPVGGITPIPEDEGRKINYFQKLFAPAAFEKSISIDRPTIDNLRSITRAAQIRPSDITVAIMDPETRPANVTITQKAHDFGAKVETFSAGDFAWSLRAINSDPEKPIIVMGRGGAEEGSIAAVAARAIGATCQLRYISHANKASDLETLGGDRKIWTAKDFVPAQPDDCLVLGSAITKNEHFDIGAVRKRPFAYSVQTLVVDSNGFNIRTDEVAA</sequence>
<dbReference type="Proteomes" id="UP000034854">
    <property type="component" value="Unassembled WGS sequence"/>
</dbReference>
<keyword evidence="6" id="KW-0464">Manganese</keyword>
<evidence type="ECO:0000256" key="6">
    <source>
        <dbReference type="ARBA" id="ARBA00023211"/>
    </source>
</evidence>
<dbReference type="AlphaFoldDB" id="A0A0G0UEY3"/>
<accession>A0A0G0UEY3</accession>
<dbReference type="Pfam" id="PF03320">
    <property type="entry name" value="FBPase_glpX"/>
    <property type="match status" value="1"/>
</dbReference>
<reference evidence="8 9" key="1">
    <citation type="journal article" date="2015" name="Nature">
        <title>rRNA introns, odd ribosomes, and small enigmatic genomes across a large radiation of phyla.</title>
        <authorList>
            <person name="Brown C.T."/>
            <person name="Hug L.A."/>
            <person name="Thomas B.C."/>
            <person name="Sharon I."/>
            <person name="Castelle C.J."/>
            <person name="Singh A."/>
            <person name="Wilkins M.J."/>
            <person name="Williams K.H."/>
            <person name="Banfield J.F."/>
        </authorList>
    </citation>
    <scope>NUCLEOTIDE SEQUENCE [LARGE SCALE GENOMIC DNA]</scope>
</reference>
<name>A0A0G0UEY3_9BACT</name>
<dbReference type="PANTHER" id="PTHR30447">
    <property type="entry name" value="FRUCTOSE-1,6-BISPHOSPHATASE CLASS 2"/>
    <property type="match status" value="1"/>
</dbReference>
<evidence type="ECO:0000256" key="5">
    <source>
        <dbReference type="ARBA" id="ARBA00022801"/>
    </source>
</evidence>
<organism evidence="8 9">
    <name type="scientific">Candidatus Curtissbacteria bacterium GW2011_GWA1_41_11</name>
    <dbReference type="NCBI Taxonomy" id="1618409"/>
    <lineage>
        <taxon>Bacteria</taxon>
        <taxon>Candidatus Curtissiibacteriota</taxon>
    </lineage>
</organism>
<comment type="similarity">
    <text evidence="2">Belongs to the FBPase class 2 family.</text>
</comment>
<comment type="caution">
    <text evidence="8">The sequence shown here is derived from an EMBL/GenBank/DDBJ whole genome shotgun (WGS) entry which is preliminary data.</text>
</comment>
<gene>
    <name evidence="8" type="ORF">UU34_C0004G0009</name>
</gene>
<keyword evidence="7" id="KW-0119">Carbohydrate metabolism</keyword>
<evidence type="ECO:0000256" key="3">
    <source>
        <dbReference type="ARBA" id="ARBA00013093"/>
    </source>
</evidence>
<dbReference type="PANTHER" id="PTHR30447:SF0">
    <property type="entry name" value="FRUCTOSE-1,6-BISPHOSPHATASE 1 CLASS 2-RELATED"/>
    <property type="match status" value="1"/>
</dbReference>
<evidence type="ECO:0000256" key="7">
    <source>
        <dbReference type="ARBA" id="ARBA00023277"/>
    </source>
</evidence>
<dbReference type="EC" id="3.1.3.11" evidence="3"/>
<comment type="catalytic activity">
    <reaction evidence="1">
        <text>beta-D-fructose 1,6-bisphosphate + H2O = beta-D-fructose 6-phosphate + phosphate</text>
        <dbReference type="Rhea" id="RHEA:11064"/>
        <dbReference type="ChEBI" id="CHEBI:15377"/>
        <dbReference type="ChEBI" id="CHEBI:32966"/>
        <dbReference type="ChEBI" id="CHEBI:43474"/>
        <dbReference type="ChEBI" id="CHEBI:57634"/>
        <dbReference type="EC" id="3.1.3.11"/>
    </reaction>
</comment>
<evidence type="ECO:0000256" key="4">
    <source>
        <dbReference type="ARBA" id="ARBA00022723"/>
    </source>
</evidence>
<dbReference type="GO" id="GO:0005829">
    <property type="term" value="C:cytosol"/>
    <property type="evidence" value="ECO:0007669"/>
    <property type="project" value="TreeGrafter"/>
</dbReference>
<dbReference type="GO" id="GO:0030388">
    <property type="term" value="P:fructose 1,6-bisphosphate metabolic process"/>
    <property type="evidence" value="ECO:0007669"/>
    <property type="project" value="TreeGrafter"/>
</dbReference>
<dbReference type="Gene3D" id="3.40.190.90">
    <property type="match status" value="1"/>
</dbReference>
<evidence type="ECO:0000313" key="9">
    <source>
        <dbReference type="Proteomes" id="UP000034854"/>
    </source>
</evidence>
<proteinExistence type="inferred from homology"/>
<dbReference type="GO" id="GO:0006071">
    <property type="term" value="P:glycerol metabolic process"/>
    <property type="evidence" value="ECO:0007669"/>
    <property type="project" value="InterPro"/>
</dbReference>
<keyword evidence="5" id="KW-0378">Hydrolase</keyword>
<dbReference type="GO" id="GO:0006094">
    <property type="term" value="P:gluconeogenesis"/>
    <property type="evidence" value="ECO:0007669"/>
    <property type="project" value="InterPro"/>
</dbReference>
<keyword evidence="4" id="KW-0479">Metal-binding</keyword>
<evidence type="ECO:0000313" key="8">
    <source>
        <dbReference type="EMBL" id="KKR87468.1"/>
    </source>
</evidence>